<dbReference type="GO" id="GO:0007160">
    <property type="term" value="P:cell-matrix adhesion"/>
    <property type="evidence" value="ECO:0007669"/>
    <property type="project" value="TreeGrafter"/>
</dbReference>
<dbReference type="GO" id="GO:0005178">
    <property type="term" value="F:integrin binding"/>
    <property type="evidence" value="ECO:0007669"/>
    <property type="project" value="TreeGrafter"/>
</dbReference>
<evidence type="ECO:0000256" key="4">
    <source>
        <dbReference type="ARBA" id="ARBA00022729"/>
    </source>
</evidence>
<keyword evidence="6" id="KW-0130">Cell adhesion</keyword>
<dbReference type="FunFam" id="1.20.5.930:FF:000005">
    <property type="entry name" value="Integrin, alpha 10"/>
    <property type="match status" value="1"/>
</dbReference>
<evidence type="ECO:0000256" key="8">
    <source>
        <dbReference type="ARBA" id="ARBA00023037"/>
    </source>
</evidence>
<evidence type="ECO:0000256" key="2">
    <source>
        <dbReference type="ARBA" id="ARBA00008054"/>
    </source>
</evidence>
<dbReference type="AlphaFoldDB" id="A0AAW0PU41"/>
<sequence>MTEAVGDHRLRSAHCVCCPGGSAEPEQTPVLDDAWPTVTRHELPFWNGCDEDDCIPDLSLQSMTDLMTPKQFCAQPVQSQGVFCRSVGESGTEGSLRIMEARRGRMVVDVRLENRGENAYGARINISHTANLRLTSLHLKDNSDVKIVCSSKDKLRPETICNVSAPFMRAKSKVYFRLEFEFSRSVVLDHLRILLEANSDGEDVSAADNFNDIYYLLQYEADLLFTRSSNPTRYEIKPELSLEEAGIIGPPFNFTFQIQNLGYFPVRDLQLNIEIPEMTRNGNQLLQIHNFSIDRRDGTYCLPPQHVAQSRAAPEDLSRYTRLNRSNTLTVPVQCFVNVASYGDITVRITGALRVDTLHALKFKIVEVVSSAWMELSSSSAMFLHEERSIRHIVLEIRKAGDYRIPTWIIVGSTLGGLLLLALLSLALWKLGFFRRQKRREEDGKVSEER</sequence>
<dbReference type="GO" id="GO:0033627">
    <property type="term" value="P:cell adhesion mediated by integrin"/>
    <property type="evidence" value="ECO:0007669"/>
    <property type="project" value="TreeGrafter"/>
</dbReference>
<keyword evidence="7 12" id="KW-1133">Transmembrane helix</keyword>
<dbReference type="Gene3D" id="2.60.40.1530">
    <property type="entry name" value="ntegrin, alpha v. Chain A, domain 4"/>
    <property type="match status" value="1"/>
</dbReference>
<feature type="domain" description="Integrin alpha second immunoglobulin-like" evidence="13">
    <location>
        <begin position="49"/>
        <end position="205"/>
    </location>
</feature>
<evidence type="ECO:0000259" key="13">
    <source>
        <dbReference type="Pfam" id="PF20805"/>
    </source>
</evidence>
<dbReference type="PANTHER" id="PTHR23220">
    <property type="entry name" value="INTEGRIN ALPHA"/>
    <property type="match status" value="1"/>
</dbReference>
<comment type="caution">
    <text evidence="14">The sequence shown here is derived from an EMBL/GenBank/DDBJ whole genome shotgun (WGS) entry which is preliminary data.</text>
</comment>
<keyword evidence="11" id="KW-0325">Glycoprotein</keyword>
<dbReference type="InterPro" id="IPR018184">
    <property type="entry name" value="Integrin_alpha_C_CS"/>
</dbReference>
<evidence type="ECO:0000256" key="12">
    <source>
        <dbReference type="SAM" id="Phobius"/>
    </source>
</evidence>
<evidence type="ECO:0000256" key="1">
    <source>
        <dbReference type="ARBA" id="ARBA00004479"/>
    </source>
</evidence>
<comment type="similarity">
    <text evidence="2">Belongs to the integrin alpha chain family.</text>
</comment>
<organism evidence="14 15">
    <name type="scientific">Mugilogobius chulae</name>
    <name type="common">yellowstripe goby</name>
    <dbReference type="NCBI Taxonomy" id="88201"/>
    <lineage>
        <taxon>Eukaryota</taxon>
        <taxon>Metazoa</taxon>
        <taxon>Chordata</taxon>
        <taxon>Craniata</taxon>
        <taxon>Vertebrata</taxon>
        <taxon>Euteleostomi</taxon>
        <taxon>Actinopterygii</taxon>
        <taxon>Neopterygii</taxon>
        <taxon>Teleostei</taxon>
        <taxon>Neoteleostei</taxon>
        <taxon>Acanthomorphata</taxon>
        <taxon>Gobiaria</taxon>
        <taxon>Gobiiformes</taxon>
        <taxon>Gobioidei</taxon>
        <taxon>Gobiidae</taxon>
        <taxon>Gobionellinae</taxon>
        <taxon>Mugilogobius</taxon>
    </lineage>
</organism>
<keyword evidence="5" id="KW-0677">Repeat</keyword>
<keyword evidence="9 12" id="KW-0472">Membrane</keyword>
<dbReference type="GO" id="GO:0009897">
    <property type="term" value="C:external side of plasma membrane"/>
    <property type="evidence" value="ECO:0007669"/>
    <property type="project" value="TreeGrafter"/>
</dbReference>
<dbReference type="EMBL" id="JBBPFD010000002">
    <property type="protein sequence ID" value="KAK7938379.1"/>
    <property type="molecule type" value="Genomic_DNA"/>
</dbReference>
<dbReference type="InterPro" id="IPR048285">
    <property type="entry name" value="Integrin_alpha_Ig-like_2"/>
</dbReference>
<protein>
    <recommendedName>
        <fullName evidence="13">Integrin alpha second immunoglobulin-like domain-containing protein</fullName>
    </recommendedName>
</protein>
<dbReference type="GO" id="GO:0098609">
    <property type="term" value="P:cell-cell adhesion"/>
    <property type="evidence" value="ECO:0007669"/>
    <property type="project" value="TreeGrafter"/>
</dbReference>
<dbReference type="Pfam" id="PF20805">
    <property type="entry name" value="Integrin_A_Ig_2"/>
    <property type="match status" value="1"/>
</dbReference>
<evidence type="ECO:0000313" key="15">
    <source>
        <dbReference type="Proteomes" id="UP001460270"/>
    </source>
</evidence>
<evidence type="ECO:0000256" key="11">
    <source>
        <dbReference type="ARBA" id="ARBA00023180"/>
    </source>
</evidence>
<dbReference type="InterPro" id="IPR032695">
    <property type="entry name" value="Integrin_dom_sf"/>
</dbReference>
<dbReference type="Proteomes" id="UP001460270">
    <property type="component" value="Unassembled WGS sequence"/>
</dbReference>
<keyword evidence="10" id="KW-0675">Receptor</keyword>
<evidence type="ECO:0000256" key="7">
    <source>
        <dbReference type="ARBA" id="ARBA00022989"/>
    </source>
</evidence>
<evidence type="ECO:0000256" key="3">
    <source>
        <dbReference type="ARBA" id="ARBA00022692"/>
    </source>
</evidence>
<proteinExistence type="inferred from homology"/>
<evidence type="ECO:0000256" key="10">
    <source>
        <dbReference type="ARBA" id="ARBA00023170"/>
    </source>
</evidence>
<dbReference type="PANTHER" id="PTHR23220:SF21">
    <property type="entry name" value="INTEGRIN ALPHA-11"/>
    <property type="match status" value="1"/>
</dbReference>
<dbReference type="SUPFAM" id="SSF69179">
    <property type="entry name" value="Integrin domains"/>
    <property type="match status" value="2"/>
</dbReference>
<dbReference type="GO" id="GO:0007229">
    <property type="term" value="P:integrin-mediated signaling pathway"/>
    <property type="evidence" value="ECO:0007669"/>
    <property type="project" value="UniProtKB-KW"/>
</dbReference>
<evidence type="ECO:0000313" key="14">
    <source>
        <dbReference type="EMBL" id="KAK7938379.1"/>
    </source>
</evidence>
<comment type="subcellular location">
    <subcellularLocation>
        <location evidence="1">Membrane</location>
        <topology evidence="1">Single-pass type I membrane protein</topology>
    </subcellularLocation>
</comment>
<gene>
    <name evidence="14" type="ORF">WMY93_001705</name>
</gene>
<feature type="transmembrane region" description="Helical" evidence="12">
    <location>
        <begin position="408"/>
        <end position="429"/>
    </location>
</feature>
<evidence type="ECO:0000256" key="9">
    <source>
        <dbReference type="ARBA" id="ARBA00023136"/>
    </source>
</evidence>
<name>A0AAW0PU41_9GOBI</name>
<evidence type="ECO:0000256" key="5">
    <source>
        <dbReference type="ARBA" id="ARBA00022737"/>
    </source>
</evidence>
<dbReference type="GO" id="GO:0008305">
    <property type="term" value="C:integrin complex"/>
    <property type="evidence" value="ECO:0007669"/>
    <property type="project" value="TreeGrafter"/>
</dbReference>
<keyword evidence="3 12" id="KW-0812">Transmembrane</keyword>
<accession>A0AAW0PU41</accession>
<reference evidence="15" key="1">
    <citation type="submission" date="2024-04" db="EMBL/GenBank/DDBJ databases">
        <title>Salinicola lusitanus LLJ914,a marine bacterium isolated from the Okinawa Trough.</title>
        <authorList>
            <person name="Li J."/>
        </authorList>
    </citation>
    <scope>NUCLEOTIDE SEQUENCE [LARGE SCALE GENOMIC DNA]</scope>
</reference>
<dbReference type="Gene3D" id="2.60.40.1510">
    <property type="entry name" value="ntegrin, alpha v. Chain A, domain 3"/>
    <property type="match status" value="1"/>
</dbReference>
<dbReference type="PROSITE" id="PS00242">
    <property type="entry name" value="INTEGRIN_ALPHA"/>
    <property type="match status" value="1"/>
</dbReference>
<evidence type="ECO:0000256" key="6">
    <source>
        <dbReference type="ARBA" id="ARBA00022889"/>
    </source>
</evidence>
<keyword evidence="15" id="KW-1185">Reference proteome</keyword>
<keyword evidence="8" id="KW-0401">Integrin</keyword>
<keyword evidence="4" id="KW-0732">Signal</keyword>
<dbReference type="Gene3D" id="1.20.5.930">
    <property type="entry name" value="Bicelle-embedded integrin alpha(iib) transmembrane segment"/>
    <property type="match status" value="1"/>
</dbReference>